<feature type="compositionally biased region" description="Low complexity" evidence="1">
    <location>
        <begin position="552"/>
        <end position="568"/>
    </location>
</feature>
<reference evidence="2 3" key="2">
    <citation type="submission" date="2016-08" db="EMBL/GenBank/DDBJ databases">
        <title>Pervasive Adenine N6-methylation of Active Genes in Fungi.</title>
        <authorList>
            <consortium name="DOE Joint Genome Institute"/>
            <person name="Mondo S.J."/>
            <person name="Dannebaum R.O."/>
            <person name="Kuo R.C."/>
            <person name="Labutti K."/>
            <person name="Haridas S."/>
            <person name="Kuo A."/>
            <person name="Salamov A."/>
            <person name="Ahrendt S.R."/>
            <person name="Lipzen A."/>
            <person name="Sullivan W."/>
            <person name="Andreopoulos W.B."/>
            <person name="Clum A."/>
            <person name="Lindquist E."/>
            <person name="Daum C."/>
            <person name="Ramamoorthy G.K."/>
            <person name="Gryganskyi A."/>
            <person name="Culley D."/>
            <person name="Magnuson J.K."/>
            <person name="James T.Y."/>
            <person name="O'Malley M.A."/>
            <person name="Stajich J.E."/>
            <person name="Spatafora J.W."/>
            <person name="Visel A."/>
            <person name="Grigoriev I.V."/>
        </authorList>
    </citation>
    <scope>NUCLEOTIDE SEQUENCE [LARGE SCALE GENOMIC DNA]</scope>
    <source>
        <strain evidence="2 3">S4</strain>
    </source>
</reference>
<dbReference type="GO" id="GO:0019901">
    <property type="term" value="F:protein kinase binding"/>
    <property type="evidence" value="ECO:0007669"/>
    <property type="project" value="InterPro"/>
</dbReference>
<feature type="region of interest" description="Disordered" evidence="1">
    <location>
        <begin position="552"/>
        <end position="612"/>
    </location>
</feature>
<dbReference type="EMBL" id="MCFG01000308">
    <property type="protein sequence ID" value="ORX76282.1"/>
    <property type="molecule type" value="Genomic_DNA"/>
</dbReference>
<dbReference type="OrthoDB" id="286814at2759"/>
<accession>A0A1Y1WS43</accession>
<dbReference type="STRING" id="1754192.A0A1Y1WS43"/>
<organism evidence="2 3">
    <name type="scientific">Anaeromyces robustus</name>
    <dbReference type="NCBI Taxonomy" id="1754192"/>
    <lineage>
        <taxon>Eukaryota</taxon>
        <taxon>Fungi</taxon>
        <taxon>Fungi incertae sedis</taxon>
        <taxon>Chytridiomycota</taxon>
        <taxon>Chytridiomycota incertae sedis</taxon>
        <taxon>Neocallimastigomycetes</taxon>
        <taxon>Neocallimastigales</taxon>
        <taxon>Neocallimastigaceae</taxon>
        <taxon>Anaeromyces</taxon>
    </lineage>
</organism>
<dbReference type="PANTHER" id="PTHR15615">
    <property type="match status" value="1"/>
</dbReference>
<sequence>MEYKYETFQTECSDIQEQNNEMPEVEKEVIVCQDENLMKYLVDITEILLESIWRSSQIVQPRLCPLNEYLSHVIRQSKISLYTLKCSIIYFIRISRQLQDPRWKSKIRLFCGRRMFLGSVIIASKYLYDRTYSNSMWAKILGLDIKEVNNIQMDFLEALNYDLYISKELDSVWSQMLENFIVYLKVKHEREVEMLKEEREKNRENESGNQEGEGKEEKNAKDNLTKNNNKNNNNILSSPVTSPAISSKLLNQSSILQHLPKSPISPATLTRNLNLNLNLNLNMNMNMNMNMNKNLEKTTNPSSPISMNTSSSTSYPYSHLHHQQQQHFQNNDIIHNNNNEDELKKLEEYRPFVKVLIQVIFIYSKNNSLPVGEKRIIELSKLATTPDQLFYNTYPHYLQQQQQQQQFPPMDPAYYYDLGCDNIMESSYSSYSYSHSHSHSHFNKYSLNHMKKYFSTFNKLTKSKKIQLMRYHFNKTFPNHHLLMNAYYRRQQANLSSSGYYSDTSMSNKHSTSFHVFKRPINYQRLKKINDRLCYFNDNEMDSENEIENLKVNKNVNGNGNVNGNANKSRNENENENENKNENRNDNKVRNENENGNRNRNGNNQYNNKDSPEEYIKAGMNYISNYNTPNYDINNQQQQQYQQQQQQQGYPLNENYHYYYNQQDKNDVSPITNTTNTFSTSSTSDWDSVFDDGSTLIGSSDIDSVYDNDHDQNMTSRSHNSLTGMIEPITSINNSISMNTNNTSSYIERNNNRTYMNKYKPSLAGLYFIIKIKKKKKTFQFRS</sequence>
<feature type="compositionally biased region" description="Low complexity" evidence="1">
    <location>
        <begin position="225"/>
        <end position="234"/>
    </location>
</feature>
<feature type="compositionally biased region" description="Basic and acidic residues" evidence="1">
    <location>
        <begin position="196"/>
        <end position="224"/>
    </location>
</feature>
<dbReference type="GO" id="GO:0016538">
    <property type="term" value="F:cyclin-dependent protein serine/threonine kinase regulator activity"/>
    <property type="evidence" value="ECO:0007669"/>
    <property type="project" value="TreeGrafter"/>
</dbReference>
<feature type="region of interest" description="Disordered" evidence="1">
    <location>
        <begin position="626"/>
        <end position="648"/>
    </location>
</feature>
<proteinExistence type="predicted"/>
<gene>
    <name evidence="2" type="ORF">BCR32DRAFT_271375</name>
</gene>
<dbReference type="PANTHER" id="PTHR15615:SF36">
    <property type="entry name" value="PHO85 CYCLIN-5"/>
    <property type="match status" value="1"/>
</dbReference>
<feature type="compositionally biased region" description="Low complexity" evidence="1">
    <location>
        <begin position="598"/>
        <end position="608"/>
    </location>
</feature>
<dbReference type="Proteomes" id="UP000193944">
    <property type="component" value="Unassembled WGS sequence"/>
</dbReference>
<evidence type="ECO:0000313" key="2">
    <source>
        <dbReference type="EMBL" id="ORX76282.1"/>
    </source>
</evidence>
<dbReference type="InterPro" id="IPR013922">
    <property type="entry name" value="Cyclin_PHO80-like"/>
</dbReference>
<feature type="compositionally biased region" description="Basic and acidic residues" evidence="1">
    <location>
        <begin position="569"/>
        <end position="597"/>
    </location>
</feature>
<reference evidence="2 3" key="1">
    <citation type="submission" date="2016-08" db="EMBL/GenBank/DDBJ databases">
        <title>A Parts List for Fungal Cellulosomes Revealed by Comparative Genomics.</title>
        <authorList>
            <consortium name="DOE Joint Genome Institute"/>
            <person name="Haitjema C.H."/>
            <person name="Gilmore S.P."/>
            <person name="Henske J.K."/>
            <person name="Solomon K.V."/>
            <person name="De Groot R."/>
            <person name="Kuo A."/>
            <person name="Mondo S.J."/>
            <person name="Salamov A.A."/>
            <person name="Labutti K."/>
            <person name="Zhao Z."/>
            <person name="Chiniquy J."/>
            <person name="Barry K."/>
            <person name="Brewer H.M."/>
            <person name="Purvine S.O."/>
            <person name="Wright A.T."/>
            <person name="Boxma B."/>
            <person name="Van Alen T."/>
            <person name="Hackstein J.H."/>
            <person name="Baker S.E."/>
            <person name="Grigoriev I.V."/>
            <person name="O'Malley M.A."/>
        </authorList>
    </citation>
    <scope>NUCLEOTIDE SEQUENCE [LARGE SCALE GENOMIC DNA]</scope>
    <source>
        <strain evidence="2 3">S4</strain>
    </source>
</reference>
<evidence type="ECO:0008006" key="4">
    <source>
        <dbReference type="Google" id="ProtNLM"/>
    </source>
</evidence>
<feature type="region of interest" description="Disordered" evidence="1">
    <location>
        <begin position="196"/>
        <end position="239"/>
    </location>
</feature>
<dbReference type="AlphaFoldDB" id="A0A1Y1WS43"/>
<name>A0A1Y1WS43_9FUNG</name>
<keyword evidence="3" id="KW-1185">Reference proteome</keyword>
<protein>
    <recommendedName>
        <fullName evidence="4">Cyclin N-terminal domain-containing protein</fullName>
    </recommendedName>
</protein>
<dbReference type="Gene3D" id="1.10.472.10">
    <property type="entry name" value="Cyclin-like"/>
    <property type="match status" value="1"/>
</dbReference>
<feature type="compositionally biased region" description="Polar residues" evidence="1">
    <location>
        <begin position="626"/>
        <end position="635"/>
    </location>
</feature>
<dbReference type="GO" id="GO:0005634">
    <property type="term" value="C:nucleus"/>
    <property type="evidence" value="ECO:0007669"/>
    <property type="project" value="TreeGrafter"/>
</dbReference>
<dbReference type="CDD" id="cd20557">
    <property type="entry name" value="CYCLIN_ScPCL1-like"/>
    <property type="match status" value="1"/>
</dbReference>
<evidence type="ECO:0000313" key="3">
    <source>
        <dbReference type="Proteomes" id="UP000193944"/>
    </source>
</evidence>
<dbReference type="GO" id="GO:0000307">
    <property type="term" value="C:cyclin-dependent protein kinase holoenzyme complex"/>
    <property type="evidence" value="ECO:0007669"/>
    <property type="project" value="TreeGrafter"/>
</dbReference>
<evidence type="ECO:0000256" key="1">
    <source>
        <dbReference type="SAM" id="MobiDB-lite"/>
    </source>
</evidence>
<comment type="caution">
    <text evidence="2">The sequence shown here is derived from an EMBL/GenBank/DDBJ whole genome shotgun (WGS) entry which is preliminary data.</text>
</comment>
<feature type="compositionally biased region" description="Low complexity" evidence="1">
    <location>
        <begin position="636"/>
        <end position="648"/>
    </location>
</feature>
<dbReference type="Pfam" id="PF08613">
    <property type="entry name" value="Cyclin"/>
    <property type="match status" value="1"/>
</dbReference>